<protein>
    <submittedName>
        <fullName evidence="2">Transmembrane protein</fullName>
    </submittedName>
</protein>
<organism evidence="1 2">
    <name type="scientific">Panagrolaimus sp. PS1159</name>
    <dbReference type="NCBI Taxonomy" id="55785"/>
    <lineage>
        <taxon>Eukaryota</taxon>
        <taxon>Metazoa</taxon>
        <taxon>Ecdysozoa</taxon>
        <taxon>Nematoda</taxon>
        <taxon>Chromadorea</taxon>
        <taxon>Rhabditida</taxon>
        <taxon>Tylenchina</taxon>
        <taxon>Panagrolaimomorpha</taxon>
        <taxon>Panagrolaimoidea</taxon>
        <taxon>Panagrolaimidae</taxon>
        <taxon>Panagrolaimus</taxon>
    </lineage>
</organism>
<proteinExistence type="predicted"/>
<dbReference type="WBParaSite" id="PS1159_v2.g22315.t1">
    <property type="protein sequence ID" value="PS1159_v2.g22315.t1"/>
    <property type="gene ID" value="PS1159_v2.g22315"/>
</dbReference>
<reference evidence="2" key="1">
    <citation type="submission" date="2022-11" db="UniProtKB">
        <authorList>
            <consortium name="WormBaseParasite"/>
        </authorList>
    </citation>
    <scope>IDENTIFICATION</scope>
</reference>
<sequence length="98" mass="10826">MGSFGRFRHLCFTSHFIFFNSIMKLFYILVVFFAFIGSTAAFGFGGGGGGCGCAPPPPACGYHHHHADVPHLQPHADVESKCIAIKSFKRKEKFNLNF</sequence>
<evidence type="ECO:0000313" key="2">
    <source>
        <dbReference type="WBParaSite" id="PS1159_v2.g22315.t1"/>
    </source>
</evidence>
<evidence type="ECO:0000313" key="1">
    <source>
        <dbReference type="Proteomes" id="UP000887580"/>
    </source>
</evidence>
<name>A0AC35FZ38_9BILA</name>
<dbReference type="Proteomes" id="UP000887580">
    <property type="component" value="Unplaced"/>
</dbReference>
<accession>A0AC35FZ38</accession>